<sequence>MAQQLLSATATLQTRITVAVILVLTILSLSSTYGQSVISGKGRVVSVRSFNLKPGVDSLEFEQHIKKELNPSLEAILPGLQIFIAKGNRGKRPIGNYAYIIIYDSYNSRDKLFPLTGLAPDISAIVKKAHKGIEATANKYIEGGFQWWMKLESYKDYAEIR</sequence>
<dbReference type="Proteomes" id="UP000830401">
    <property type="component" value="Plasmid unnamed3"/>
</dbReference>
<accession>A0ABY4GEB0</accession>
<reference evidence="1" key="1">
    <citation type="submission" date="2022-04" db="EMBL/GenBank/DDBJ databases">
        <title>Hymenobacter sp. isolated from the air.</title>
        <authorList>
            <person name="Won M."/>
            <person name="Lee C.-M."/>
            <person name="Woen H.-Y."/>
            <person name="Kwon S.-W."/>
        </authorList>
    </citation>
    <scope>NUCLEOTIDE SEQUENCE</scope>
    <source>
        <strain evidence="1">5420S-77</strain>
        <plasmid evidence="1">unnamed3</plasmid>
    </source>
</reference>
<dbReference type="EMBL" id="CP095064">
    <property type="protein sequence ID" value="UOQ69146.1"/>
    <property type="molecule type" value="Genomic_DNA"/>
</dbReference>
<protein>
    <submittedName>
        <fullName evidence="1">Uncharacterized protein</fullName>
    </submittedName>
</protein>
<evidence type="ECO:0000313" key="1">
    <source>
        <dbReference type="EMBL" id="UOQ69146.1"/>
    </source>
</evidence>
<keyword evidence="1" id="KW-0614">Plasmid</keyword>
<proteinExistence type="predicted"/>
<keyword evidence="2" id="KW-1185">Reference proteome</keyword>
<geneLocation type="plasmid" evidence="1 2">
    <name>unnamed3</name>
</geneLocation>
<organism evidence="1 2">
    <name type="scientific">Hymenobacter volaticus</name>
    <dbReference type="NCBI Taxonomy" id="2932254"/>
    <lineage>
        <taxon>Bacteria</taxon>
        <taxon>Pseudomonadati</taxon>
        <taxon>Bacteroidota</taxon>
        <taxon>Cytophagia</taxon>
        <taxon>Cytophagales</taxon>
        <taxon>Hymenobacteraceae</taxon>
        <taxon>Hymenobacter</taxon>
    </lineage>
</organism>
<dbReference type="RefSeq" id="WP_245126900.1">
    <property type="nucleotide sequence ID" value="NZ_CP095064.1"/>
</dbReference>
<gene>
    <name evidence="1" type="ORF">MUN86_25870</name>
</gene>
<evidence type="ECO:0000313" key="2">
    <source>
        <dbReference type="Proteomes" id="UP000830401"/>
    </source>
</evidence>
<name>A0ABY4GEB0_9BACT</name>